<proteinExistence type="predicted"/>
<evidence type="ECO:0000313" key="3">
    <source>
        <dbReference type="Proteomes" id="UP000229498"/>
    </source>
</evidence>
<dbReference type="OrthoDB" id="8236390at2"/>
<dbReference type="SUPFAM" id="SSF54427">
    <property type="entry name" value="NTF2-like"/>
    <property type="match status" value="1"/>
</dbReference>
<accession>A0A2M9G5X7</accession>
<evidence type="ECO:0000259" key="1">
    <source>
        <dbReference type="Pfam" id="PF12680"/>
    </source>
</evidence>
<name>A0A2M9G5X7_9PROT</name>
<dbReference type="Pfam" id="PF12680">
    <property type="entry name" value="SnoaL_2"/>
    <property type="match status" value="1"/>
</dbReference>
<evidence type="ECO:0000313" key="2">
    <source>
        <dbReference type="EMBL" id="PJK31117.1"/>
    </source>
</evidence>
<dbReference type="EMBL" id="PHIG01000007">
    <property type="protein sequence ID" value="PJK31117.1"/>
    <property type="molecule type" value="Genomic_DNA"/>
</dbReference>
<dbReference type="RefSeq" id="WP_109796265.1">
    <property type="nucleotide sequence ID" value="NZ_PHIG01000007.1"/>
</dbReference>
<dbReference type="Proteomes" id="UP000229498">
    <property type="component" value="Unassembled WGS sequence"/>
</dbReference>
<dbReference type="Gene3D" id="3.10.450.50">
    <property type="match status" value="1"/>
</dbReference>
<dbReference type="InterPro" id="IPR037401">
    <property type="entry name" value="SnoaL-like"/>
</dbReference>
<dbReference type="InterPro" id="IPR032710">
    <property type="entry name" value="NTF2-like_dom_sf"/>
</dbReference>
<sequence length="147" mass="16974">MTMLQERLVEATEDQVLASGPEEISIEKARELVQFFAEVSTSLDAERFLEGFTDDCIVRYGTFPEMRGKEKFRPFVDAMMSAKMKNFFCRKELRTINGNVLGVQWENDWVDADSGKRKTGRGLEFWILRGERIARWDAVFTMADAKS</sequence>
<comment type="caution">
    <text evidence="2">The sequence shown here is derived from an EMBL/GenBank/DDBJ whole genome shotgun (WGS) entry which is preliminary data.</text>
</comment>
<protein>
    <recommendedName>
        <fullName evidence="1">SnoaL-like domain-containing protein</fullName>
    </recommendedName>
</protein>
<keyword evidence="3" id="KW-1185">Reference proteome</keyword>
<dbReference type="AlphaFoldDB" id="A0A2M9G5X7"/>
<reference evidence="2 3" key="1">
    <citation type="submission" date="2017-11" db="EMBL/GenBank/DDBJ databases">
        <title>Draft genome sequence of Rhizobiales bacterium SY3-13.</title>
        <authorList>
            <person name="Sun C."/>
        </authorList>
    </citation>
    <scope>NUCLEOTIDE SEQUENCE [LARGE SCALE GENOMIC DNA]</scope>
    <source>
        <strain evidence="2 3">SY3-13</strain>
    </source>
</reference>
<feature type="domain" description="SnoaL-like" evidence="1">
    <location>
        <begin position="35"/>
        <end position="136"/>
    </location>
</feature>
<organism evidence="2 3">
    <name type="scientific">Minwuia thermotolerans</name>
    <dbReference type="NCBI Taxonomy" id="2056226"/>
    <lineage>
        <taxon>Bacteria</taxon>
        <taxon>Pseudomonadati</taxon>
        <taxon>Pseudomonadota</taxon>
        <taxon>Alphaproteobacteria</taxon>
        <taxon>Minwuiales</taxon>
        <taxon>Minwuiaceae</taxon>
        <taxon>Minwuia</taxon>
    </lineage>
</organism>
<gene>
    <name evidence="2" type="ORF">CVT23_02460</name>
</gene>